<dbReference type="InterPro" id="IPR016082">
    <property type="entry name" value="Ribosomal_uL30_ferredoxin-like"/>
</dbReference>
<comment type="subunit">
    <text evidence="2 5">Part of the 50S ribosomal subunit.</text>
</comment>
<evidence type="ECO:0000256" key="5">
    <source>
        <dbReference type="HAMAP-Rule" id="MF_01371"/>
    </source>
</evidence>
<keyword evidence="8" id="KW-1185">Reference proteome</keyword>
<dbReference type="GO" id="GO:0006412">
    <property type="term" value="P:translation"/>
    <property type="evidence" value="ECO:0007669"/>
    <property type="project" value="UniProtKB-UniRule"/>
</dbReference>
<feature type="domain" description="Large ribosomal subunit protein uL30-like ferredoxin-like fold" evidence="6">
    <location>
        <begin position="13"/>
        <end position="58"/>
    </location>
</feature>
<evidence type="ECO:0000256" key="3">
    <source>
        <dbReference type="ARBA" id="ARBA00022980"/>
    </source>
</evidence>
<dbReference type="SUPFAM" id="SSF55129">
    <property type="entry name" value="Ribosomal protein L30p/L7e"/>
    <property type="match status" value="1"/>
</dbReference>
<dbReference type="PIRSF" id="PIRSF002211">
    <property type="entry name" value="Ribosomal_L30_bac-type"/>
    <property type="match status" value="1"/>
</dbReference>
<dbReference type="Gene3D" id="3.30.1390.20">
    <property type="entry name" value="Ribosomal protein L30, ferredoxin-like fold domain"/>
    <property type="match status" value="1"/>
</dbReference>
<evidence type="ECO:0000313" key="7">
    <source>
        <dbReference type="EMBL" id="RSL18093.1"/>
    </source>
</evidence>
<dbReference type="InterPro" id="IPR036919">
    <property type="entry name" value="Ribo_uL30_ferredoxin-like_sf"/>
</dbReference>
<dbReference type="InterPro" id="IPR005996">
    <property type="entry name" value="Ribosomal_uL30_bac-type"/>
</dbReference>
<evidence type="ECO:0000256" key="1">
    <source>
        <dbReference type="ARBA" id="ARBA00007594"/>
    </source>
</evidence>
<dbReference type="NCBIfam" id="TIGR01308">
    <property type="entry name" value="rpmD_bact"/>
    <property type="match status" value="1"/>
</dbReference>
<comment type="caution">
    <text evidence="7">The sequence shown here is derived from an EMBL/GenBank/DDBJ whole genome shotgun (WGS) entry which is preliminary data.</text>
</comment>
<evidence type="ECO:0000256" key="4">
    <source>
        <dbReference type="ARBA" id="ARBA00023274"/>
    </source>
</evidence>
<keyword evidence="4 5" id="KW-0687">Ribonucleoprotein</keyword>
<evidence type="ECO:0000256" key="2">
    <source>
        <dbReference type="ARBA" id="ARBA00011838"/>
    </source>
</evidence>
<dbReference type="HAMAP" id="MF_01371_B">
    <property type="entry name" value="Ribosomal_uL30_B"/>
    <property type="match status" value="1"/>
</dbReference>
<accession>A0A428MN02</accession>
<organism evidence="7 8">
    <name type="scientific">Edaphobacter aggregans</name>
    <dbReference type="NCBI Taxonomy" id="570835"/>
    <lineage>
        <taxon>Bacteria</taxon>
        <taxon>Pseudomonadati</taxon>
        <taxon>Acidobacteriota</taxon>
        <taxon>Terriglobia</taxon>
        <taxon>Terriglobales</taxon>
        <taxon>Acidobacteriaceae</taxon>
        <taxon>Edaphobacter</taxon>
    </lineage>
</organism>
<dbReference type="CDD" id="cd01658">
    <property type="entry name" value="Ribosomal_L30"/>
    <property type="match status" value="1"/>
</dbReference>
<evidence type="ECO:0000259" key="6">
    <source>
        <dbReference type="Pfam" id="PF00327"/>
    </source>
</evidence>
<dbReference type="Proteomes" id="UP000269669">
    <property type="component" value="Unassembled WGS sequence"/>
</dbReference>
<keyword evidence="3 5" id="KW-0689">Ribosomal protein</keyword>
<dbReference type="Pfam" id="PF00327">
    <property type="entry name" value="Ribosomal_L30"/>
    <property type="match status" value="1"/>
</dbReference>
<dbReference type="GO" id="GO:0015934">
    <property type="term" value="C:large ribosomal subunit"/>
    <property type="evidence" value="ECO:0007669"/>
    <property type="project" value="InterPro"/>
</dbReference>
<dbReference type="OrthoDB" id="9812790at2"/>
<evidence type="ECO:0000313" key="8">
    <source>
        <dbReference type="Proteomes" id="UP000269669"/>
    </source>
</evidence>
<reference evidence="7 8" key="1">
    <citation type="submission" date="2018-12" db="EMBL/GenBank/DDBJ databases">
        <title>Sequencing of bacterial isolates from soil warming experiment in Harvard Forest, Massachusetts, USA.</title>
        <authorList>
            <person name="Deangelis K."/>
        </authorList>
    </citation>
    <scope>NUCLEOTIDE SEQUENCE [LARGE SCALE GENOMIC DNA]</scope>
    <source>
        <strain evidence="7 8">EB153</strain>
    </source>
</reference>
<dbReference type="RefSeq" id="WP_125486499.1">
    <property type="nucleotide sequence ID" value="NZ_RSDW01000001.1"/>
</dbReference>
<protein>
    <recommendedName>
        <fullName evidence="5">Large ribosomal subunit protein uL30</fullName>
    </recommendedName>
</protein>
<comment type="similarity">
    <text evidence="1 5">Belongs to the universal ribosomal protein uL30 family.</text>
</comment>
<sequence>MAETKAKIKLQYFRSKIATPVKHKLVVKGLGFTRLNQIVEREDTPSIRGMVAKIPHLVRIVE</sequence>
<proteinExistence type="inferred from homology"/>
<dbReference type="GO" id="GO:0003735">
    <property type="term" value="F:structural constituent of ribosome"/>
    <property type="evidence" value="ECO:0007669"/>
    <property type="project" value="InterPro"/>
</dbReference>
<name>A0A428MN02_9BACT</name>
<gene>
    <name evidence="5" type="primary">rpmD</name>
    <name evidence="7" type="ORF">EDE15_3649</name>
</gene>
<dbReference type="EMBL" id="RSDW01000001">
    <property type="protein sequence ID" value="RSL18093.1"/>
    <property type="molecule type" value="Genomic_DNA"/>
</dbReference>
<dbReference type="AlphaFoldDB" id="A0A428MN02"/>